<sequence>MLHVIENANAFRPNYSDGVMSSLAASDIETNAISFENLGASDIDIVDDSLLNTAPHNAIERQLLNGDVIGLALMSSAILWSAMGAFG</sequence>
<accession>A0A4V2JE75</accession>
<evidence type="ECO:0000313" key="1">
    <source>
        <dbReference type="EMBL" id="TBN54136.1"/>
    </source>
</evidence>
<dbReference type="RefSeq" id="WP_131001729.1">
    <property type="nucleotide sequence ID" value="NZ_JBHSZR010000005.1"/>
</dbReference>
<dbReference type="AlphaFoldDB" id="A0A4V2JE75"/>
<name>A0A4V2JE75_9HYPH</name>
<dbReference type="OrthoDB" id="8448881at2"/>
<evidence type="ECO:0000313" key="2">
    <source>
        <dbReference type="Proteomes" id="UP000291613"/>
    </source>
</evidence>
<comment type="caution">
    <text evidence="1">The sequence shown here is derived from an EMBL/GenBank/DDBJ whole genome shotgun (WGS) entry which is preliminary data.</text>
</comment>
<keyword evidence="2" id="KW-1185">Reference proteome</keyword>
<proteinExistence type="predicted"/>
<reference evidence="1 2" key="1">
    <citation type="submission" date="2019-02" db="EMBL/GenBank/DDBJ databases">
        <title>Hansschlegelia quercus sp. nov., a novel methylotrophic bacterium from buds of oak (Quercus robur L.).</title>
        <authorList>
            <person name="Agafonova N.V."/>
            <person name="Kaparullina E.N."/>
            <person name="Grouzdev D.S."/>
            <person name="Doronina N.V."/>
        </authorList>
    </citation>
    <scope>NUCLEOTIDE SEQUENCE [LARGE SCALE GENOMIC DNA]</scope>
    <source>
        <strain evidence="1 2">Dub</strain>
    </source>
</reference>
<protein>
    <submittedName>
        <fullName evidence="1">Uncharacterized protein</fullName>
    </submittedName>
</protein>
<gene>
    <name evidence="1" type="ORF">EYR15_04565</name>
</gene>
<organism evidence="1 2">
    <name type="scientific">Hansschlegelia quercus</name>
    <dbReference type="NCBI Taxonomy" id="2528245"/>
    <lineage>
        <taxon>Bacteria</taxon>
        <taxon>Pseudomonadati</taxon>
        <taxon>Pseudomonadota</taxon>
        <taxon>Alphaproteobacteria</taxon>
        <taxon>Hyphomicrobiales</taxon>
        <taxon>Methylopilaceae</taxon>
        <taxon>Hansschlegelia</taxon>
    </lineage>
</organism>
<dbReference type="EMBL" id="SIUB01000002">
    <property type="protein sequence ID" value="TBN54136.1"/>
    <property type="molecule type" value="Genomic_DNA"/>
</dbReference>
<dbReference type="Proteomes" id="UP000291613">
    <property type="component" value="Unassembled WGS sequence"/>
</dbReference>